<evidence type="ECO:0000256" key="5">
    <source>
        <dbReference type="ARBA" id="ARBA00022705"/>
    </source>
</evidence>
<keyword evidence="12" id="KW-0238">DNA-binding</keyword>
<evidence type="ECO:0000256" key="1">
    <source>
        <dbReference type="ARBA" id="ARBA00004147"/>
    </source>
</evidence>
<dbReference type="GO" id="GO:0016888">
    <property type="term" value="F:DNA endonuclease activity, producing 5'-phosphomonoesters"/>
    <property type="evidence" value="ECO:0007669"/>
    <property type="project" value="InterPro"/>
</dbReference>
<dbReference type="SUPFAM" id="SSF55464">
    <property type="entry name" value="Origin of replication-binding domain, RBD-like"/>
    <property type="match status" value="1"/>
</dbReference>
<dbReference type="OrthoDB" id="9195at10239"/>
<evidence type="ECO:0000256" key="7">
    <source>
        <dbReference type="ARBA" id="ARBA00022723"/>
    </source>
</evidence>
<evidence type="ECO:0000259" key="13">
    <source>
        <dbReference type="PROSITE" id="PS52020"/>
    </source>
</evidence>
<dbReference type="RefSeq" id="YP_009130624.1">
    <property type="nucleotide sequence ID" value="NC_026807.1"/>
</dbReference>
<evidence type="ECO:0000313" key="14">
    <source>
        <dbReference type="EMBL" id="AKA58510.1"/>
    </source>
</evidence>
<dbReference type="InterPro" id="IPR001301">
    <property type="entry name" value="Gemini_AL1_CLV"/>
</dbReference>
<dbReference type="EMBL" id="KP263544">
    <property type="protein sequence ID" value="AKA58510.1"/>
    <property type="molecule type" value="Genomic_DNA"/>
</dbReference>
<evidence type="ECO:0000256" key="9">
    <source>
        <dbReference type="ARBA" id="ARBA00022759"/>
    </source>
</evidence>
<dbReference type="PROSITE" id="PS52020">
    <property type="entry name" value="CRESS_DNA_REP"/>
    <property type="match status" value="1"/>
</dbReference>
<dbReference type="InterPro" id="IPR022692">
    <property type="entry name" value="Gemini_AL1_REP_central"/>
</dbReference>
<evidence type="ECO:0000256" key="3">
    <source>
        <dbReference type="ARBA" id="ARBA00022679"/>
    </source>
</evidence>
<dbReference type="GO" id="GO:0042025">
    <property type="term" value="C:host cell nucleus"/>
    <property type="evidence" value="ECO:0007669"/>
    <property type="project" value="UniProtKB-SubCell"/>
</dbReference>
<dbReference type="GO" id="GO:0046872">
    <property type="term" value="F:metal ion binding"/>
    <property type="evidence" value="ECO:0007669"/>
    <property type="project" value="UniProtKB-KW"/>
</dbReference>
<keyword evidence="7" id="KW-0479">Metal-binding</keyword>
<dbReference type="GO" id="GO:0016779">
    <property type="term" value="F:nucleotidyltransferase activity"/>
    <property type="evidence" value="ECO:0007669"/>
    <property type="project" value="UniProtKB-KW"/>
</dbReference>
<dbReference type="Proteomes" id="UP000153129">
    <property type="component" value="Segment"/>
</dbReference>
<organism evidence="14 15">
    <name type="scientific">Mongoose feces-associated gemycircularvirus a</name>
    <dbReference type="NCBI Taxonomy" id="1634485"/>
    <lineage>
        <taxon>Viruses</taxon>
        <taxon>Monodnaviria</taxon>
        <taxon>Shotokuvirae</taxon>
        <taxon>Cressdnaviricota</taxon>
        <taxon>Repensiviricetes</taxon>
        <taxon>Geplafuvirales</taxon>
        <taxon>Genomoviridae</taxon>
        <taxon>Gemykibivirus</taxon>
        <taxon>Gemykibivirus rhina1</taxon>
    </lineage>
</organism>
<dbReference type="PRINTS" id="PR00228">
    <property type="entry name" value="GEMCOATCLVL1"/>
</dbReference>
<protein>
    <submittedName>
        <fullName evidence="14">Rep</fullName>
    </submittedName>
</protein>
<dbReference type="GO" id="GO:0000166">
    <property type="term" value="F:nucleotide binding"/>
    <property type="evidence" value="ECO:0007669"/>
    <property type="project" value="UniProtKB-KW"/>
</dbReference>
<dbReference type="InterPro" id="IPR049912">
    <property type="entry name" value="CRESS_DNA_REP"/>
</dbReference>
<dbReference type="GeneID" id="24092838"/>
<dbReference type="Pfam" id="PF00799">
    <property type="entry name" value="Gemini_AL1"/>
    <property type="match status" value="1"/>
</dbReference>
<accession>A0A0E3JN85</accession>
<keyword evidence="2" id="KW-1048">Host nucleus</keyword>
<evidence type="ECO:0000256" key="6">
    <source>
        <dbReference type="ARBA" id="ARBA00022722"/>
    </source>
</evidence>
<dbReference type="KEGG" id="vg:24092838"/>
<evidence type="ECO:0000256" key="11">
    <source>
        <dbReference type="ARBA" id="ARBA00023124"/>
    </source>
</evidence>
<dbReference type="GO" id="GO:0006260">
    <property type="term" value="P:DNA replication"/>
    <property type="evidence" value="ECO:0007669"/>
    <property type="project" value="UniProtKB-KW"/>
</dbReference>
<keyword evidence="4" id="KW-0548">Nucleotidyltransferase</keyword>
<evidence type="ECO:0000256" key="4">
    <source>
        <dbReference type="ARBA" id="ARBA00022695"/>
    </source>
</evidence>
<evidence type="ECO:0000313" key="15">
    <source>
        <dbReference type="Proteomes" id="UP000153129"/>
    </source>
</evidence>
<reference evidence="14 15" key="1">
    <citation type="journal article" date="2015" name="Virol. J.">
        <title>Fecal virome analysis of three carnivores reveals a novel nodavirus and multiple gemycircularviruses.</title>
        <authorList>
            <person name="Conceicao-Neto N."/>
            <person name="Zeller M."/>
            <person name="Heylen E."/>
            <person name="Lefrere H."/>
            <person name="Mesquita J.R."/>
            <person name="Matthijnssens J."/>
        </authorList>
    </citation>
    <scope>NUCLEOTIDE SEQUENCE [LARGE SCALE GENOMIC DNA]</scope>
    <source>
        <strain evidence="14">181a</strain>
    </source>
</reference>
<keyword evidence="6" id="KW-0540">Nuclease</keyword>
<comment type="subcellular location">
    <subcellularLocation>
        <location evidence="1">Host nucleus</location>
    </subcellularLocation>
</comment>
<evidence type="ECO:0000256" key="12">
    <source>
        <dbReference type="ARBA" id="ARBA00023125"/>
    </source>
</evidence>
<keyword evidence="5" id="KW-0235">DNA replication</keyword>
<dbReference type="Pfam" id="PF08283">
    <property type="entry name" value="Gemini_AL1_M"/>
    <property type="match status" value="1"/>
</dbReference>
<evidence type="ECO:0000256" key="2">
    <source>
        <dbReference type="ARBA" id="ARBA00022562"/>
    </source>
</evidence>
<keyword evidence="3" id="KW-0808">Transferase</keyword>
<sequence length="312" mass="35306">MTFSFNARYALLTYAQCGTLDPWSVVHHIAELRGECIIAREAHADGGTHLHSFIDFGRKFRSRRADIFDVDGCHPNVSPTHSTPQAGFDYACKDGDIVAGGLSRPDAGPIPAKHDRWHDITAAKSREEFFQLLLEHAPRDLCTSFNSLSKYADWMYRDDPAPYKHDDQLEGSLGPFPELSAWVQGSIDELNSLVLYGPSRMGKTLWARSHGSHAYFGGLFSLDEPLQGANYAVFDDINGGIQFFPQYKWWLGHQAQFYATDKYKGKRLIHWGKPAIWVANDDPREQHGADREWLEANCLFVYVHSPLYSNLV</sequence>
<keyword evidence="8" id="KW-0547">Nucleotide-binding</keyword>
<keyword evidence="9" id="KW-0255">Endonuclease</keyword>
<evidence type="ECO:0000256" key="10">
    <source>
        <dbReference type="ARBA" id="ARBA00022801"/>
    </source>
</evidence>
<name>A0A0E3JN85_9VIRU</name>
<dbReference type="Gene3D" id="3.40.1310.20">
    <property type="match status" value="1"/>
</dbReference>
<dbReference type="GO" id="GO:0005198">
    <property type="term" value="F:structural molecule activity"/>
    <property type="evidence" value="ECO:0007669"/>
    <property type="project" value="InterPro"/>
</dbReference>
<keyword evidence="11" id="KW-0190">Covalent protein-DNA linkage</keyword>
<proteinExistence type="predicted"/>
<keyword evidence="10" id="KW-0378">Hydrolase</keyword>
<evidence type="ECO:0000256" key="8">
    <source>
        <dbReference type="ARBA" id="ARBA00022741"/>
    </source>
</evidence>
<dbReference type="GO" id="GO:0003677">
    <property type="term" value="F:DNA binding"/>
    <property type="evidence" value="ECO:0007669"/>
    <property type="project" value="UniProtKB-KW"/>
</dbReference>
<feature type="domain" description="CRESS-DNA virus Rep endonuclease" evidence="13">
    <location>
        <begin position="4"/>
        <end position="103"/>
    </location>
</feature>